<evidence type="ECO:0000313" key="10">
    <source>
        <dbReference type="EMBL" id="SPL69738.1"/>
    </source>
</evidence>
<comment type="similarity">
    <text evidence="2 8">Belongs to the major facilitator superfamily. Bcr/CmlA family.</text>
</comment>
<dbReference type="InParanoid" id="A0A2U3MWC5"/>
<feature type="transmembrane region" description="Helical" evidence="8">
    <location>
        <begin position="280"/>
        <end position="299"/>
    </location>
</feature>
<dbReference type="Gene3D" id="1.20.1720.10">
    <property type="entry name" value="Multidrug resistance protein D"/>
    <property type="match status" value="1"/>
</dbReference>
<feature type="transmembrane region" description="Helical" evidence="8">
    <location>
        <begin position="134"/>
        <end position="153"/>
    </location>
</feature>
<evidence type="ECO:0000256" key="3">
    <source>
        <dbReference type="ARBA" id="ARBA00022448"/>
    </source>
</evidence>
<evidence type="ECO:0000256" key="2">
    <source>
        <dbReference type="ARBA" id="ARBA00006236"/>
    </source>
</evidence>
<dbReference type="InterPro" id="IPR004812">
    <property type="entry name" value="Efflux_drug-R_Bcr/CmlA"/>
</dbReference>
<organism evidence="10 11">
    <name type="scientific">Acinetobacter stercoris</name>
    <dbReference type="NCBI Taxonomy" id="2126983"/>
    <lineage>
        <taxon>Bacteria</taxon>
        <taxon>Pseudomonadati</taxon>
        <taxon>Pseudomonadota</taxon>
        <taxon>Gammaproteobacteria</taxon>
        <taxon>Moraxellales</taxon>
        <taxon>Moraxellaceae</taxon>
        <taxon>Acinetobacter</taxon>
    </lineage>
</organism>
<proteinExistence type="inferred from homology"/>
<feature type="domain" description="Major facilitator superfamily (MFS) profile" evidence="9">
    <location>
        <begin position="7"/>
        <end position="393"/>
    </location>
</feature>
<dbReference type="PANTHER" id="PTHR43124:SF3">
    <property type="entry name" value="CHLORAMPHENICOL EFFLUX PUMP RV0191"/>
    <property type="match status" value="1"/>
</dbReference>
<keyword evidence="8" id="KW-0997">Cell inner membrane</keyword>
<dbReference type="Pfam" id="PF07690">
    <property type="entry name" value="MFS_1"/>
    <property type="match status" value="1"/>
</dbReference>
<feature type="transmembrane region" description="Helical" evidence="8">
    <location>
        <begin position="305"/>
        <end position="330"/>
    </location>
</feature>
<evidence type="ECO:0000256" key="7">
    <source>
        <dbReference type="ARBA" id="ARBA00023136"/>
    </source>
</evidence>
<dbReference type="InterPro" id="IPR020846">
    <property type="entry name" value="MFS_dom"/>
</dbReference>
<feature type="transmembrane region" description="Helical" evidence="8">
    <location>
        <begin position="214"/>
        <end position="238"/>
    </location>
</feature>
<feature type="transmembrane region" description="Helical" evidence="8">
    <location>
        <begin position="99"/>
        <end position="122"/>
    </location>
</feature>
<evidence type="ECO:0000256" key="6">
    <source>
        <dbReference type="ARBA" id="ARBA00022989"/>
    </source>
</evidence>
<feature type="transmembrane region" description="Helical" evidence="8">
    <location>
        <begin position="77"/>
        <end position="93"/>
    </location>
</feature>
<protein>
    <recommendedName>
        <fullName evidence="8">Bcr/CflA family efflux transporter</fullName>
    </recommendedName>
</protein>
<dbReference type="NCBIfam" id="TIGR00710">
    <property type="entry name" value="efflux_Bcr_CflA"/>
    <property type="match status" value="1"/>
</dbReference>
<dbReference type="PROSITE" id="PS50850">
    <property type="entry name" value="MFS"/>
    <property type="match status" value="1"/>
</dbReference>
<comment type="subcellular location">
    <subcellularLocation>
        <location evidence="8">Cell inner membrane</location>
        <topology evidence="8">Multi-pass membrane protein</topology>
    </subcellularLocation>
    <subcellularLocation>
        <location evidence="1">Cell membrane</location>
        <topology evidence="1">Multi-pass membrane protein</topology>
    </subcellularLocation>
</comment>
<dbReference type="GO" id="GO:1990961">
    <property type="term" value="P:xenobiotic detoxification by transmembrane export across the plasma membrane"/>
    <property type="evidence" value="ECO:0007669"/>
    <property type="project" value="InterPro"/>
</dbReference>
<dbReference type="AlphaFoldDB" id="A0A2U3MWC5"/>
<feature type="transmembrane region" description="Helical" evidence="8">
    <location>
        <begin position="342"/>
        <end position="364"/>
    </location>
</feature>
<dbReference type="CDD" id="cd17320">
    <property type="entry name" value="MFS_MdfA_MDR_like"/>
    <property type="match status" value="1"/>
</dbReference>
<keyword evidence="7 8" id="KW-0472">Membrane</keyword>
<keyword evidence="4" id="KW-1003">Cell membrane</keyword>
<evidence type="ECO:0000256" key="8">
    <source>
        <dbReference type="RuleBase" id="RU365088"/>
    </source>
</evidence>
<accession>A0A2U3MWC5</accession>
<dbReference type="SUPFAM" id="SSF103473">
    <property type="entry name" value="MFS general substrate transporter"/>
    <property type="match status" value="1"/>
</dbReference>
<name>A0A2U3MWC5_9GAMM</name>
<keyword evidence="11" id="KW-1185">Reference proteome</keyword>
<dbReference type="InterPro" id="IPR011701">
    <property type="entry name" value="MFS"/>
</dbReference>
<keyword evidence="6 8" id="KW-1133">Transmembrane helix</keyword>
<dbReference type="EMBL" id="OOGT01000027">
    <property type="protein sequence ID" value="SPL69738.1"/>
    <property type="molecule type" value="Genomic_DNA"/>
</dbReference>
<evidence type="ECO:0000256" key="5">
    <source>
        <dbReference type="ARBA" id="ARBA00022692"/>
    </source>
</evidence>
<dbReference type="GO" id="GO:0005886">
    <property type="term" value="C:plasma membrane"/>
    <property type="evidence" value="ECO:0007669"/>
    <property type="project" value="UniProtKB-SubCell"/>
</dbReference>
<keyword evidence="5 8" id="KW-0812">Transmembrane</keyword>
<sequence length="403" mass="42245">MKSGTSSFGLAASLALITVLGPSAIDMYLSSLPEIATGLNTSFANVQLTLTVFLLSMGLGQLFFGPITDALGRKKPLLIGLIVFTGTSLWAAISTSIEILLFVRFIQGLSASLILVVALSTVRDLTEGAKAAQLFALLMTIEGLAPVLAPAVGGVIDSLWGWRAVFVALAIMGIIAILNSQINLSESLPNEKRFKLNLKNILVTYKHIISTKTFILPALSLSIAFFFLFAYIAGATLIYQNNFGLSSQQFGFVFGFTGIAVLIGALICSALVSRMGVTTLAFYGVILMALGASLALIAYSFGLGLIAIVASLFISMLGLGIAESTLMALAMASQKTALGSTAALLGAFQLVISSFATPLSGFMAEKGTTHWLSLLCIICLGLICLTLIVISKAPKNVPATLTH</sequence>
<dbReference type="Proteomes" id="UP000245974">
    <property type="component" value="Unassembled WGS sequence"/>
</dbReference>
<gene>
    <name evidence="10" type="primary">bcr_1</name>
    <name evidence="10" type="ORF">KPC_0916</name>
</gene>
<reference evidence="11" key="1">
    <citation type="submission" date="2018-03" db="EMBL/GenBank/DDBJ databases">
        <authorList>
            <person name="Blom J."/>
        </authorList>
    </citation>
    <scope>NUCLEOTIDE SEQUENCE [LARGE SCALE GENOMIC DNA]</scope>
    <source>
        <strain evidence="11">KPC-SM-21</strain>
    </source>
</reference>
<dbReference type="GO" id="GO:0042910">
    <property type="term" value="F:xenobiotic transmembrane transporter activity"/>
    <property type="evidence" value="ECO:0007669"/>
    <property type="project" value="InterPro"/>
</dbReference>
<feature type="transmembrane region" description="Helical" evidence="8">
    <location>
        <begin position="370"/>
        <end position="390"/>
    </location>
</feature>
<feature type="transmembrane region" description="Helical" evidence="8">
    <location>
        <begin position="48"/>
        <end position="65"/>
    </location>
</feature>
<evidence type="ECO:0000256" key="4">
    <source>
        <dbReference type="ARBA" id="ARBA00022475"/>
    </source>
</evidence>
<evidence type="ECO:0000259" key="9">
    <source>
        <dbReference type="PROSITE" id="PS50850"/>
    </source>
</evidence>
<evidence type="ECO:0000256" key="1">
    <source>
        <dbReference type="ARBA" id="ARBA00004651"/>
    </source>
</evidence>
<dbReference type="InterPro" id="IPR050189">
    <property type="entry name" value="MFS_Efflux_Transporters"/>
</dbReference>
<keyword evidence="3 8" id="KW-0813">Transport</keyword>
<dbReference type="RefSeq" id="WP_121973255.1">
    <property type="nucleotide sequence ID" value="NZ_OOGT01000027.1"/>
</dbReference>
<feature type="transmembrane region" description="Helical" evidence="8">
    <location>
        <begin position="159"/>
        <end position="178"/>
    </location>
</feature>
<dbReference type="InterPro" id="IPR036259">
    <property type="entry name" value="MFS_trans_sf"/>
</dbReference>
<dbReference type="OrthoDB" id="9814303at2"/>
<dbReference type="PANTHER" id="PTHR43124">
    <property type="entry name" value="PURINE EFFLUX PUMP PBUE"/>
    <property type="match status" value="1"/>
</dbReference>
<evidence type="ECO:0000313" key="11">
    <source>
        <dbReference type="Proteomes" id="UP000245974"/>
    </source>
</evidence>
<comment type="caution">
    <text evidence="8">Lacks conserved residue(s) required for the propagation of feature annotation.</text>
</comment>
<feature type="transmembrane region" description="Helical" evidence="8">
    <location>
        <begin position="250"/>
        <end position="273"/>
    </location>
</feature>